<protein>
    <recommendedName>
        <fullName evidence="6">Gram-positive cocci surface proteins LPxTG domain-containing protein</fullName>
    </recommendedName>
</protein>
<evidence type="ECO:0000256" key="2">
    <source>
        <dbReference type="SAM" id="Phobius"/>
    </source>
</evidence>
<dbReference type="EMBL" id="AZEU01000041">
    <property type="protein sequence ID" value="KRL52320.1"/>
    <property type="molecule type" value="Genomic_DNA"/>
</dbReference>
<name>A0A0R1R4L1_9LACO</name>
<feature type="transmembrane region" description="Helical" evidence="2">
    <location>
        <begin position="79"/>
        <end position="97"/>
    </location>
</feature>
<evidence type="ECO:0000256" key="1">
    <source>
        <dbReference type="SAM" id="MobiDB-lite"/>
    </source>
</evidence>
<accession>A0A0R1R4L1</accession>
<keyword evidence="2" id="KW-0472">Membrane</keyword>
<evidence type="ECO:0000313" key="4">
    <source>
        <dbReference type="EMBL" id="KRL52320.1"/>
    </source>
</evidence>
<evidence type="ECO:0008006" key="6">
    <source>
        <dbReference type="Google" id="ProtNLM"/>
    </source>
</evidence>
<feature type="signal peptide" evidence="3">
    <location>
        <begin position="1"/>
        <end position="24"/>
    </location>
</feature>
<feature type="compositionally biased region" description="Polar residues" evidence="1">
    <location>
        <begin position="31"/>
        <end position="72"/>
    </location>
</feature>
<organism evidence="4 5">
    <name type="scientific">Lacticaseibacillus manihotivorans DSM 13343 = JCM 12514</name>
    <dbReference type="NCBI Taxonomy" id="1423769"/>
    <lineage>
        <taxon>Bacteria</taxon>
        <taxon>Bacillati</taxon>
        <taxon>Bacillota</taxon>
        <taxon>Bacilli</taxon>
        <taxon>Lactobacillales</taxon>
        <taxon>Lactobacillaceae</taxon>
        <taxon>Lacticaseibacillus</taxon>
    </lineage>
</organism>
<dbReference type="Proteomes" id="UP000051790">
    <property type="component" value="Unassembled WGS sequence"/>
</dbReference>
<gene>
    <name evidence="4" type="ORF">FD01_GL002573</name>
</gene>
<sequence>MPKWGMSLLIVSGLLASTTARSIAQFELKPASSSSQATSQYDAATSSSVNSKSTANPKNMTKQSSSTAQSFPQVGERTLSMTTGVLWLVVIGGVGIWQGGRRHAD</sequence>
<feature type="region of interest" description="Disordered" evidence="1">
    <location>
        <begin position="30"/>
        <end position="73"/>
    </location>
</feature>
<keyword evidence="3" id="KW-0732">Signal</keyword>
<feature type="chain" id="PRO_5006409812" description="Gram-positive cocci surface proteins LPxTG domain-containing protein" evidence="3">
    <location>
        <begin position="25"/>
        <end position="105"/>
    </location>
</feature>
<keyword evidence="2" id="KW-0812">Transmembrane</keyword>
<evidence type="ECO:0000256" key="3">
    <source>
        <dbReference type="SAM" id="SignalP"/>
    </source>
</evidence>
<reference evidence="4 5" key="1">
    <citation type="journal article" date="2015" name="Genome Announc.">
        <title>Expanding the biotechnology potential of lactobacilli through comparative genomics of 213 strains and associated genera.</title>
        <authorList>
            <person name="Sun Z."/>
            <person name="Harris H.M."/>
            <person name="McCann A."/>
            <person name="Guo C."/>
            <person name="Argimon S."/>
            <person name="Zhang W."/>
            <person name="Yang X."/>
            <person name="Jeffery I.B."/>
            <person name="Cooney J.C."/>
            <person name="Kagawa T.F."/>
            <person name="Liu W."/>
            <person name="Song Y."/>
            <person name="Salvetti E."/>
            <person name="Wrobel A."/>
            <person name="Rasinkangas P."/>
            <person name="Parkhill J."/>
            <person name="Rea M.C."/>
            <person name="O'Sullivan O."/>
            <person name="Ritari J."/>
            <person name="Douillard F.P."/>
            <person name="Paul Ross R."/>
            <person name="Yang R."/>
            <person name="Briner A.E."/>
            <person name="Felis G.E."/>
            <person name="de Vos W.M."/>
            <person name="Barrangou R."/>
            <person name="Klaenhammer T.R."/>
            <person name="Caufield P.W."/>
            <person name="Cui Y."/>
            <person name="Zhang H."/>
            <person name="O'Toole P.W."/>
        </authorList>
    </citation>
    <scope>NUCLEOTIDE SEQUENCE [LARGE SCALE GENOMIC DNA]</scope>
    <source>
        <strain evidence="4 5">DSM 13343</strain>
    </source>
</reference>
<evidence type="ECO:0000313" key="5">
    <source>
        <dbReference type="Proteomes" id="UP000051790"/>
    </source>
</evidence>
<dbReference type="AlphaFoldDB" id="A0A0R1R4L1"/>
<comment type="caution">
    <text evidence="4">The sequence shown here is derived from an EMBL/GenBank/DDBJ whole genome shotgun (WGS) entry which is preliminary data.</text>
</comment>
<dbReference type="PATRIC" id="fig|1423769.4.peg.2778"/>
<dbReference type="RefSeq" id="WP_056962504.1">
    <property type="nucleotide sequence ID" value="NZ_AZEU01000041.1"/>
</dbReference>
<proteinExistence type="predicted"/>
<keyword evidence="5" id="KW-1185">Reference proteome</keyword>
<keyword evidence="2" id="KW-1133">Transmembrane helix</keyword>